<dbReference type="AlphaFoldDB" id="A0A8X6L2U0"/>
<feature type="domain" description="MATH" evidence="2">
    <location>
        <begin position="12"/>
        <end position="142"/>
    </location>
</feature>
<dbReference type="PROSITE" id="PS50144">
    <property type="entry name" value="MATH"/>
    <property type="match status" value="1"/>
</dbReference>
<dbReference type="OrthoDB" id="624345at2759"/>
<evidence type="ECO:0000313" key="3">
    <source>
        <dbReference type="EMBL" id="GFQ93361.1"/>
    </source>
</evidence>
<reference evidence="3" key="1">
    <citation type="submission" date="2020-07" db="EMBL/GenBank/DDBJ databases">
        <title>Multicomponent nature underlies the extraordinary mechanical properties of spider dragline silk.</title>
        <authorList>
            <person name="Kono N."/>
            <person name="Nakamura H."/>
            <person name="Mori M."/>
            <person name="Yoshida Y."/>
            <person name="Ohtoshi R."/>
            <person name="Malay A.D."/>
            <person name="Moran D.A.P."/>
            <person name="Tomita M."/>
            <person name="Numata K."/>
            <person name="Arakawa K."/>
        </authorList>
    </citation>
    <scope>NUCLEOTIDE SEQUENCE</scope>
</reference>
<evidence type="ECO:0000259" key="2">
    <source>
        <dbReference type="PROSITE" id="PS50144"/>
    </source>
</evidence>
<dbReference type="SUPFAM" id="SSF54695">
    <property type="entry name" value="POZ domain"/>
    <property type="match status" value="1"/>
</dbReference>
<proteinExistence type="predicted"/>
<dbReference type="CDD" id="cd18186">
    <property type="entry name" value="BTB_POZ_ZBTB_KLHL-like"/>
    <property type="match status" value="1"/>
</dbReference>
<dbReference type="Pfam" id="PF00651">
    <property type="entry name" value="BTB"/>
    <property type="match status" value="1"/>
</dbReference>
<accession>A0A8X6L2U0</accession>
<dbReference type="InterPro" id="IPR000210">
    <property type="entry name" value="BTB/POZ_dom"/>
</dbReference>
<dbReference type="SMART" id="SM00225">
    <property type="entry name" value="BTB"/>
    <property type="match status" value="1"/>
</dbReference>
<dbReference type="SUPFAM" id="SSF49599">
    <property type="entry name" value="TRAF domain-like"/>
    <property type="match status" value="1"/>
</dbReference>
<dbReference type="Gene3D" id="2.60.210.10">
    <property type="entry name" value="Apoptosis, Tumor Necrosis Factor Receptor Associated Protein 2, Chain A"/>
    <property type="match status" value="1"/>
</dbReference>
<dbReference type="GO" id="GO:0030163">
    <property type="term" value="P:protein catabolic process"/>
    <property type="evidence" value="ECO:0007669"/>
    <property type="project" value="UniProtKB-ARBA"/>
</dbReference>
<evidence type="ECO:0000259" key="1">
    <source>
        <dbReference type="PROSITE" id="PS50097"/>
    </source>
</evidence>
<organism evidence="3 4">
    <name type="scientific">Trichonephila clavata</name>
    <name type="common">Joro spider</name>
    <name type="synonym">Nephila clavata</name>
    <dbReference type="NCBI Taxonomy" id="2740835"/>
    <lineage>
        <taxon>Eukaryota</taxon>
        <taxon>Metazoa</taxon>
        <taxon>Ecdysozoa</taxon>
        <taxon>Arthropoda</taxon>
        <taxon>Chelicerata</taxon>
        <taxon>Arachnida</taxon>
        <taxon>Araneae</taxon>
        <taxon>Araneomorphae</taxon>
        <taxon>Entelegynae</taxon>
        <taxon>Araneoidea</taxon>
        <taxon>Nephilidae</taxon>
        <taxon>Trichonephila</taxon>
    </lineage>
</organism>
<dbReference type="InterPro" id="IPR011333">
    <property type="entry name" value="SKP1/BTB/POZ_sf"/>
</dbReference>
<feature type="domain" description="BTB" evidence="1">
    <location>
        <begin position="277"/>
        <end position="344"/>
    </location>
</feature>
<comment type="caution">
    <text evidence="3">The sequence shown here is derived from an EMBL/GenBank/DDBJ whole genome shotgun (WGS) entry which is preliminary data.</text>
</comment>
<dbReference type="Proteomes" id="UP000887116">
    <property type="component" value="Unassembled WGS sequence"/>
</dbReference>
<dbReference type="InterPro" id="IPR008974">
    <property type="entry name" value="TRAF-like"/>
</dbReference>
<dbReference type="Gene3D" id="3.30.710.10">
    <property type="entry name" value="Potassium Channel Kv1.1, Chain A"/>
    <property type="match status" value="1"/>
</dbReference>
<dbReference type="InterPro" id="IPR002083">
    <property type="entry name" value="MATH/TRAF_dom"/>
</dbReference>
<dbReference type="PANTHER" id="PTHR24413">
    <property type="entry name" value="SPECKLE-TYPE POZ PROTEIN"/>
    <property type="match status" value="1"/>
</dbReference>
<keyword evidence="4" id="KW-1185">Reference proteome</keyword>
<sequence>MACNAKAEDEPWLTIFWNIENYSYYGKKRDECVSSPTFRVESIEKSTWVLSLYPLGRRDVDFITFKLYGSLSDTSKVIEVEFEVAILAEDGSVLEIIERKGTCLYKSGSPRCFDAFALREEVINTKRQIFLPRDTFRTRCRLWKTVGKVEAPFTIFGRTALKEERRNVIGSFENFSSLYVGKHIDLSIDKSASTEPSFTLRMHHDNKIKISASFVDMGVTYFTIQAFIRHTDGHETAFEYNPIIPNPCISNAEASQLKSIPGLKEDFECLYSKGILSDVKLHTASESFQVHKVILAARSPVFLAIFTTDMKEKIQECVDVSDLEDDTVRRMLLYLYTDTLKDLQWENTLKLYYAADKYQIIALKVKCCSFLKRNLCPSNVCDMLVLADLHGDGELKNSAQEYALAHEKDVFSSDEWTKFAKNNAVLASETMLCKWRKTSTDS</sequence>
<evidence type="ECO:0000313" key="4">
    <source>
        <dbReference type="Proteomes" id="UP000887116"/>
    </source>
</evidence>
<gene>
    <name evidence="3" type="primary">spop-b</name>
    <name evidence="3" type="ORF">TNCT_241321</name>
</gene>
<dbReference type="PROSITE" id="PS50097">
    <property type="entry name" value="BTB"/>
    <property type="match status" value="1"/>
</dbReference>
<dbReference type="Gene3D" id="1.25.40.420">
    <property type="match status" value="1"/>
</dbReference>
<name>A0A8X6L2U0_TRICU</name>
<protein>
    <submittedName>
        <fullName evidence="3">Speckle-type POZ protein B</fullName>
    </submittedName>
</protein>
<dbReference type="EMBL" id="BMAO01034012">
    <property type="protein sequence ID" value="GFQ93361.1"/>
    <property type="molecule type" value="Genomic_DNA"/>
</dbReference>